<dbReference type="GeneID" id="27360182"/>
<keyword evidence="3" id="KW-1185">Reference proteome</keyword>
<dbReference type="Proteomes" id="UP000053342">
    <property type="component" value="Unassembled WGS sequence"/>
</dbReference>
<accession>A0A0D2BPP6</accession>
<dbReference type="HOGENOM" id="CLU_1496220_0_0_1"/>
<organism evidence="2 3">
    <name type="scientific">Exophiala oligosperma</name>
    <dbReference type="NCBI Taxonomy" id="215243"/>
    <lineage>
        <taxon>Eukaryota</taxon>
        <taxon>Fungi</taxon>
        <taxon>Dikarya</taxon>
        <taxon>Ascomycota</taxon>
        <taxon>Pezizomycotina</taxon>
        <taxon>Eurotiomycetes</taxon>
        <taxon>Chaetothyriomycetidae</taxon>
        <taxon>Chaetothyriales</taxon>
        <taxon>Herpotrichiellaceae</taxon>
        <taxon>Exophiala</taxon>
    </lineage>
</organism>
<feature type="region of interest" description="Disordered" evidence="1">
    <location>
        <begin position="1"/>
        <end position="21"/>
    </location>
</feature>
<gene>
    <name evidence="2" type="ORF">PV06_08108</name>
</gene>
<evidence type="ECO:0000313" key="2">
    <source>
        <dbReference type="EMBL" id="KIW39502.1"/>
    </source>
</evidence>
<evidence type="ECO:0000313" key="3">
    <source>
        <dbReference type="Proteomes" id="UP000053342"/>
    </source>
</evidence>
<proteinExistence type="predicted"/>
<dbReference type="EMBL" id="KN847339">
    <property type="protein sequence ID" value="KIW39502.1"/>
    <property type="molecule type" value="Genomic_DNA"/>
</dbReference>
<dbReference type="VEuPathDB" id="FungiDB:PV06_08108"/>
<name>A0A0D2BPP6_9EURO</name>
<protein>
    <submittedName>
        <fullName evidence="2">Uncharacterized protein</fullName>
    </submittedName>
</protein>
<dbReference type="AlphaFoldDB" id="A0A0D2BPP6"/>
<evidence type="ECO:0000256" key="1">
    <source>
        <dbReference type="SAM" id="MobiDB-lite"/>
    </source>
</evidence>
<dbReference type="RefSeq" id="XP_016259718.1">
    <property type="nucleotide sequence ID" value="XM_016409410.1"/>
</dbReference>
<reference evidence="2 3" key="1">
    <citation type="submission" date="2015-01" db="EMBL/GenBank/DDBJ databases">
        <title>The Genome Sequence of Exophiala oligosperma CBS72588.</title>
        <authorList>
            <consortium name="The Broad Institute Genomics Platform"/>
            <person name="Cuomo C."/>
            <person name="de Hoog S."/>
            <person name="Gorbushina A."/>
            <person name="Stielow B."/>
            <person name="Teixiera M."/>
            <person name="Abouelleil A."/>
            <person name="Chapman S.B."/>
            <person name="Priest M."/>
            <person name="Young S.K."/>
            <person name="Wortman J."/>
            <person name="Nusbaum C."/>
            <person name="Birren B."/>
        </authorList>
    </citation>
    <scope>NUCLEOTIDE SEQUENCE [LARGE SCALE GENOMIC DNA]</scope>
    <source>
        <strain evidence="2 3">CBS 72588</strain>
    </source>
</reference>
<sequence>MTYATEKPYPSSRKSFTGKRKPVRYWTSDDRAAHRVFKDKSAGFERRSYFANVDFDPTTEQTHDRSREPYTAQATTRIIWEQGGSGGEDQEEFFRESNVNQLHIQPEEIIYGEDQDELTNTDQRYMRPVEEATYITRDDEAEASSFHHPNSITQLPLTIDENDVALHDRNYHFIRPPGVL</sequence>